<evidence type="ECO:0000256" key="1">
    <source>
        <dbReference type="SAM" id="MobiDB-lite"/>
    </source>
</evidence>
<protein>
    <submittedName>
        <fullName evidence="2">Uncharacterized protein</fullName>
    </submittedName>
</protein>
<accession>A0ABV8TNF6</accession>
<dbReference type="RefSeq" id="WP_381743695.1">
    <property type="nucleotide sequence ID" value="NZ_JBHSDP010000027.1"/>
</dbReference>
<name>A0ABV8TNF6_9ACTN</name>
<dbReference type="EMBL" id="JBHSDP010000027">
    <property type="protein sequence ID" value="MFC4332157.1"/>
    <property type="molecule type" value="Genomic_DNA"/>
</dbReference>
<keyword evidence="3" id="KW-1185">Reference proteome</keyword>
<comment type="caution">
    <text evidence="2">The sequence shown here is derived from an EMBL/GenBank/DDBJ whole genome shotgun (WGS) entry which is preliminary data.</text>
</comment>
<sequence>MTNEELHAVPVRTAPGGDLDGDLASLRGDGARMAPRWSAPARKAGADPTAVSPARIHGVSVPDTSARLLEGMSEYGD</sequence>
<reference evidence="3" key="1">
    <citation type="journal article" date="2019" name="Int. J. Syst. Evol. Microbiol.">
        <title>The Global Catalogue of Microorganisms (GCM) 10K type strain sequencing project: providing services to taxonomists for standard genome sequencing and annotation.</title>
        <authorList>
            <consortium name="The Broad Institute Genomics Platform"/>
            <consortium name="The Broad Institute Genome Sequencing Center for Infectious Disease"/>
            <person name="Wu L."/>
            <person name="Ma J."/>
        </authorList>
    </citation>
    <scope>NUCLEOTIDE SEQUENCE [LARGE SCALE GENOMIC DNA]</scope>
    <source>
        <strain evidence="3">PCU 347</strain>
    </source>
</reference>
<dbReference type="Proteomes" id="UP001595824">
    <property type="component" value="Unassembled WGS sequence"/>
</dbReference>
<evidence type="ECO:0000313" key="3">
    <source>
        <dbReference type="Proteomes" id="UP001595824"/>
    </source>
</evidence>
<gene>
    <name evidence="2" type="ORF">ACFPC0_31215</name>
</gene>
<feature type="region of interest" description="Disordered" evidence="1">
    <location>
        <begin position="1"/>
        <end position="56"/>
    </location>
</feature>
<organism evidence="2 3">
    <name type="scientific">Streptomyces andamanensis</name>
    <dbReference type="NCBI Taxonomy" id="1565035"/>
    <lineage>
        <taxon>Bacteria</taxon>
        <taxon>Bacillati</taxon>
        <taxon>Actinomycetota</taxon>
        <taxon>Actinomycetes</taxon>
        <taxon>Kitasatosporales</taxon>
        <taxon>Streptomycetaceae</taxon>
        <taxon>Streptomyces</taxon>
    </lineage>
</organism>
<evidence type="ECO:0000313" key="2">
    <source>
        <dbReference type="EMBL" id="MFC4332157.1"/>
    </source>
</evidence>
<proteinExistence type="predicted"/>